<dbReference type="SUPFAM" id="SSF74650">
    <property type="entry name" value="Galactose mutarotase-like"/>
    <property type="match status" value="1"/>
</dbReference>
<keyword evidence="8" id="KW-0732">Signal</keyword>
<evidence type="ECO:0000313" key="10">
    <source>
        <dbReference type="EMBL" id="CAI2381798.1"/>
    </source>
</evidence>
<dbReference type="PANTHER" id="PTHR11607">
    <property type="entry name" value="ALPHA-MANNOSIDASE"/>
    <property type="match status" value="1"/>
</dbReference>
<keyword evidence="11" id="KW-1185">Reference proteome</keyword>
<dbReference type="SMART" id="SM00872">
    <property type="entry name" value="Alpha-mann_mid"/>
    <property type="match status" value="1"/>
</dbReference>
<evidence type="ECO:0000256" key="6">
    <source>
        <dbReference type="ARBA" id="ARBA00023157"/>
    </source>
</evidence>
<dbReference type="Pfam" id="PF07748">
    <property type="entry name" value="Glyco_hydro_38C"/>
    <property type="match status" value="1"/>
</dbReference>
<dbReference type="InterPro" id="IPR050843">
    <property type="entry name" value="Glycosyl_Hydrlase_38"/>
</dbReference>
<keyword evidence="3" id="KW-0479">Metal-binding</keyword>
<comment type="caution">
    <text evidence="10">The sequence shown here is derived from an EMBL/GenBank/DDBJ whole genome shotgun (WGS) entry which is preliminary data.</text>
</comment>
<comment type="cofactor">
    <cofactor evidence="1">
        <name>Zn(2+)</name>
        <dbReference type="ChEBI" id="CHEBI:29105"/>
    </cofactor>
</comment>
<keyword evidence="4" id="KW-0378">Hydrolase</keyword>
<dbReference type="Gene3D" id="3.20.110.10">
    <property type="entry name" value="Glycoside hydrolase 38, N terminal domain"/>
    <property type="match status" value="1"/>
</dbReference>
<protein>
    <recommendedName>
        <fullName evidence="9">Glycoside hydrolase family 38 central domain-containing protein</fullName>
    </recommendedName>
</protein>
<dbReference type="InterPro" id="IPR015341">
    <property type="entry name" value="Glyco_hydro_38_cen"/>
</dbReference>
<dbReference type="Pfam" id="PF09261">
    <property type="entry name" value="Alpha-mann_mid"/>
    <property type="match status" value="1"/>
</dbReference>
<evidence type="ECO:0000256" key="1">
    <source>
        <dbReference type="ARBA" id="ARBA00001947"/>
    </source>
</evidence>
<evidence type="ECO:0000256" key="5">
    <source>
        <dbReference type="ARBA" id="ARBA00022833"/>
    </source>
</evidence>
<dbReference type="PANTHER" id="PTHR11607:SF3">
    <property type="entry name" value="LYSOSOMAL ALPHA-MANNOSIDASE"/>
    <property type="match status" value="1"/>
</dbReference>
<dbReference type="FunFam" id="1.20.1270.50:FF:000002">
    <property type="entry name" value="Alpha-mannosidase"/>
    <property type="match status" value="1"/>
</dbReference>
<dbReference type="InterPro" id="IPR011013">
    <property type="entry name" value="Gal_mutarotase_sf_dom"/>
</dbReference>
<evidence type="ECO:0000256" key="8">
    <source>
        <dbReference type="SAM" id="SignalP"/>
    </source>
</evidence>
<sequence>MKPILVISLILCVAFAGITMDLDLEHGHSEDYFNNLESQKKNGKLYVHIVPHTHDDVGWLKTVEQYYLGAREDIQYAGVRYIISGIYNELMKDTTKKFTYVEMEFFQRWWEEQSEEVKKNVQTLVDEGRLQFVNAGMSMSDEATVHYEDFLNNMKAGHDFLKRELGYKPTIGWQIDPFGHHSATAALFAEMGFNAWFFARIDHKDKDRRLENKEMEWLYRPFSDTLGARAEIFTHMMYHHYSAPPGFNYNEFQDEHPIFDNPKYDNYNVDNKTGEFYKYILHMADHYKTNHLLVPFGDDFNFSNAAKMFFNIDKLIKNMNERYEDVELFYSTPNEYLEAIHEADIEWPTKYDDLFPYSDGDDAYWTGYFTSRANIKGYVREVSRDLLSQAPFLAVDNMLNTPESYNKFEDLFNQMGVLQHHDGVSGTEKQHVADDYVKNLHKVHTAAKNQFVEAFDRLFDTGLENLSMCLSHNSTYDHCPTKDLLNDDVEQIGLIVINSSNKRNSLAKIPLPNSRVTLLNNMGEEVPVDIICEADTSENCEAYFEVNATQFSWNIFFFKKTHESNHLRANSNLQTLNFGSLTMGVKNTNGDIELEFSKDGEKKQGVLMRYMYYNSYQDIEGQRSGAYIFRPSESDEEPQRYSSTYTYDGLQGNYVTQVRFYGSEVNNYVTGNIFTDFVEIKTDLFGIPLGFQGQEVILHLSFPEIQNGGVFYTDSMGMQMQERKLGYRPTWEFESTQPVSENYYPINHGMTLKDDKMTLEVLNERSQGGTCLQDGSMEFMIQRRTYKDDSRGVGEALNESRNSDKRGLRVITSHYLRFYNNTEDMEFNQDSRAMQREIDSPFTYVFGTVPENFTSQNSPFILGHEDLLPDSVKAVFLPQQDGTIFVRFENMMDPISLNKTETINVTEIGESIGEAIGVSLQQITEVSNTGLYTIEEMQDIKYKWKGVDYTTEEVIYSSDPSNTELGPQRIRSFVLSYAKQAEAISE</sequence>
<feature type="domain" description="Glycoside hydrolase family 38 central" evidence="9">
    <location>
        <begin position="363"/>
        <end position="440"/>
    </location>
</feature>
<evidence type="ECO:0000256" key="4">
    <source>
        <dbReference type="ARBA" id="ARBA00022801"/>
    </source>
</evidence>
<dbReference type="SUPFAM" id="SSF88713">
    <property type="entry name" value="Glycoside hydrolase/deacetylase"/>
    <property type="match status" value="1"/>
</dbReference>
<dbReference type="EMBL" id="CAMPGE010023925">
    <property type="protein sequence ID" value="CAI2381798.1"/>
    <property type="molecule type" value="Genomic_DNA"/>
</dbReference>
<dbReference type="GO" id="GO:0006013">
    <property type="term" value="P:mannose metabolic process"/>
    <property type="evidence" value="ECO:0007669"/>
    <property type="project" value="InterPro"/>
</dbReference>
<dbReference type="Proteomes" id="UP001295684">
    <property type="component" value="Unassembled WGS sequence"/>
</dbReference>
<feature type="signal peptide" evidence="8">
    <location>
        <begin position="1"/>
        <end position="16"/>
    </location>
</feature>
<dbReference type="SUPFAM" id="SSF88688">
    <property type="entry name" value="Families 57/38 glycoside transferase middle domain"/>
    <property type="match status" value="1"/>
</dbReference>
<dbReference type="FunFam" id="1.20.1270.50:FF:000003">
    <property type="entry name" value="Alpha-mannosidase"/>
    <property type="match status" value="1"/>
</dbReference>
<dbReference type="Pfam" id="PF01074">
    <property type="entry name" value="Glyco_hydro_38N"/>
    <property type="match status" value="1"/>
</dbReference>
<dbReference type="InterPro" id="IPR028995">
    <property type="entry name" value="Glyco_hydro_57/38_cen_sf"/>
</dbReference>
<dbReference type="CDD" id="cd10810">
    <property type="entry name" value="GH38N_AMII_LAM_like"/>
    <property type="match status" value="1"/>
</dbReference>
<evidence type="ECO:0000256" key="3">
    <source>
        <dbReference type="ARBA" id="ARBA00022723"/>
    </source>
</evidence>
<evidence type="ECO:0000313" key="11">
    <source>
        <dbReference type="Proteomes" id="UP001295684"/>
    </source>
</evidence>
<reference evidence="10" key="1">
    <citation type="submission" date="2023-07" db="EMBL/GenBank/DDBJ databases">
        <authorList>
            <consortium name="AG Swart"/>
            <person name="Singh M."/>
            <person name="Singh A."/>
            <person name="Seah K."/>
            <person name="Emmerich C."/>
        </authorList>
    </citation>
    <scope>NUCLEOTIDE SEQUENCE</scope>
    <source>
        <strain evidence="10">DP1</strain>
    </source>
</reference>
<dbReference type="Gene3D" id="2.70.98.30">
    <property type="entry name" value="Golgi alpha-mannosidase II, domain 4"/>
    <property type="match status" value="1"/>
</dbReference>
<evidence type="ECO:0000259" key="9">
    <source>
        <dbReference type="SMART" id="SM00872"/>
    </source>
</evidence>
<evidence type="ECO:0000256" key="2">
    <source>
        <dbReference type="ARBA" id="ARBA00009792"/>
    </source>
</evidence>
<dbReference type="GO" id="GO:0046872">
    <property type="term" value="F:metal ion binding"/>
    <property type="evidence" value="ECO:0007669"/>
    <property type="project" value="UniProtKB-KW"/>
</dbReference>
<dbReference type="Gene3D" id="1.20.1270.50">
    <property type="entry name" value="Glycoside hydrolase family 38, central domain"/>
    <property type="match status" value="2"/>
</dbReference>
<organism evidence="10 11">
    <name type="scientific">Euplotes crassus</name>
    <dbReference type="NCBI Taxonomy" id="5936"/>
    <lineage>
        <taxon>Eukaryota</taxon>
        <taxon>Sar</taxon>
        <taxon>Alveolata</taxon>
        <taxon>Ciliophora</taxon>
        <taxon>Intramacronucleata</taxon>
        <taxon>Spirotrichea</taxon>
        <taxon>Hypotrichia</taxon>
        <taxon>Euplotida</taxon>
        <taxon>Euplotidae</taxon>
        <taxon>Moneuplotes</taxon>
    </lineage>
</organism>
<dbReference type="InterPro" id="IPR011682">
    <property type="entry name" value="Glyco_hydro_38_C"/>
</dbReference>
<dbReference type="AlphaFoldDB" id="A0AAD1XZM0"/>
<gene>
    <name evidence="10" type="ORF">ECRASSUSDP1_LOCUS23263</name>
</gene>
<evidence type="ECO:0000256" key="7">
    <source>
        <dbReference type="ARBA" id="ARBA00023295"/>
    </source>
</evidence>
<keyword evidence="7" id="KW-0326">Glycosidase</keyword>
<keyword evidence="5" id="KW-0862">Zinc</keyword>
<name>A0AAD1XZM0_EUPCR</name>
<feature type="chain" id="PRO_5042198660" description="Glycoside hydrolase family 38 central domain-containing protein" evidence="8">
    <location>
        <begin position="17"/>
        <end position="986"/>
    </location>
</feature>
<keyword evidence="6" id="KW-1015">Disulfide bond</keyword>
<dbReference type="InterPro" id="IPR027291">
    <property type="entry name" value="Glyco_hydro_38_N_sf"/>
</dbReference>
<dbReference type="InterPro" id="IPR037094">
    <property type="entry name" value="Glyco_hydro_38_cen_sf"/>
</dbReference>
<proteinExistence type="inferred from homology"/>
<accession>A0AAD1XZM0</accession>
<dbReference type="InterPro" id="IPR011330">
    <property type="entry name" value="Glyco_hydro/deAcase_b/a-brl"/>
</dbReference>
<dbReference type="GO" id="GO:0030246">
    <property type="term" value="F:carbohydrate binding"/>
    <property type="evidence" value="ECO:0007669"/>
    <property type="project" value="InterPro"/>
</dbReference>
<dbReference type="GO" id="GO:0004559">
    <property type="term" value="F:alpha-mannosidase activity"/>
    <property type="evidence" value="ECO:0007669"/>
    <property type="project" value="InterPro"/>
</dbReference>
<comment type="similarity">
    <text evidence="2">Belongs to the glycosyl hydrolase 38 family.</text>
</comment>
<dbReference type="InterPro" id="IPR000602">
    <property type="entry name" value="Glyco_hydro_38_N"/>
</dbReference>